<keyword evidence="5" id="KW-0677">Repeat</keyword>
<dbReference type="InterPro" id="IPR015943">
    <property type="entry name" value="WD40/YVTN_repeat-like_dom_sf"/>
</dbReference>
<gene>
    <name evidence="11" type="ORF">AMS68_000922</name>
</gene>
<name>A0A6H0XLA4_9PEZI</name>
<dbReference type="InterPro" id="IPR001680">
    <property type="entry name" value="WD40_rpt"/>
</dbReference>
<dbReference type="InterPro" id="IPR057644">
    <property type="entry name" value="Beta-prop_WDR75_2nd"/>
</dbReference>
<feature type="domain" description="WD repeat-containing protein 75 second beta-propeller" evidence="10">
    <location>
        <begin position="506"/>
        <end position="728"/>
    </location>
</feature>
<dbReference type="SUPFAM" id="SSF50998">
    <property type="entry name" value="Quinoprotein alcohol dehydrogenase-like"/>
    <property type="match status" value="1"/>
</dbReference>
<dbReference type="GO" id="GO:0003723">
    <property type="term" value="F:RNA binding"/>
    <property type="evidence" value="ECO:0007669"/>
    <property type="project" value="InterPro"/>
</dbReference>
<evidence type="ECO:0000256" key="9">
    <source>
        <dbReference type="SAM" id="MobiDB-lite"/>
    </source>
</evidence>
<evidence type="ECO:0000256" key="8">
    <source>
        <dbReference type="PROSITE-ProRule" id="PRU00221"/>
    </source>
</evidence>
<feature type="compositionally biased region" description="Basic and acidic residues" evidence="9">
    <location>
        <begin position="14"/>
        <end position="32"/>
    </location>
</feature>
<keyword evidence="2" id="KW-0690">Ribosome biogenesis</keyword>
<keyword evidence="7" id="KW-0539">Nucleus</keyword>
<dbReference type="GO" id="GO:2000234">
    <property type="term" value="P:positive regulation of rRNA processing"/>
    <property type="evidence" value="ECO:0007669"/>
    <property type="project" value="TreeGrafter"/>
</dbReference>
<dbReference type="Proteomes" id="UP000503462">
    <property type="component" value="Chromosome 1"/>
</dbReference>
<dbReference type="AlphaFoldDB" id="A0A6H0XLA4"/>
<evidence type="ECO:0000313" key="12">
    <source>
        <dbReference type="Proteomes" id="UP000503462"/>
    </source>
</evidence>
<dbReference type="PANTHER" id="PTHR44215">
    <property type="entry name" value="WD REPEAT-CONTAINING PROTEIN 75"/>
    <property type="match status" value="1"/>
</dbReference>
<evidence type="ECO:0000256" key="6">
    <source>
        <dbReference type="ARBA" id="ARBA00023163"/>
    </source>
</evidence>
<keyword evidence="3" id="KW-0698">rRNA processing</keyword>
<dbReference type="InterPro" id="IPR011047">
    <property type="entry name" value="Quinoprotein_ADH-like_sf"/>
</dbReference>
<evidence type="ECO:0000256" key="1">
    <source>
        <dbReference type="ARBA" id="ARBA00004604"/>
    </source>
</evidence>
<proteinExistence type="predicted"/>
<evidence type="ECO:0000256" key="3">
    <source>
        <dbReference type="ARBA" id="ARBA00022552"/>
    </source>
</evidence>
<dbReference type="PROSITE" id="PS50294">
    <property type="entry name" value="WD_REPEATS_REGION"/>
    <property type="match status" value="1"/>
</dbReference>
<dbReference type="Pfam" id="PF23769">
    <property type="entry name" value="Beta-prop_WDR75_2nd"/>
    <property type="match status" value="1"/>
</dbReference>
<evidence type="ECO:0000256" key="4">
    <source>
        <dbReference type="ARBA" id="ARBA00022574"/>
    </source>
</evidence>
<keyword evidence="4 8" id="KW-0853">WD repeat</keyword>
<keyword evidence="12" id="KW-1185">Reference proteome</keyword>
<accession>A0A6H0XLA4</accession>
<feature type="region of interest" description="Disordered" evidence="9">
    <location>
        <begin position="1"/>
        <end position="51"/>
    </location>
</feature>
<dbReference type="GO" id="GO:0006364">
    <property type="term" value="P:rRNA processing"/>
    <property type="evidence" value="ECO:0007669"/>
    <property type="project" value="UniProtKB-KW"/>
</dbReference>
<protein>
    <recommendedName>
        <fullName evidence="10">WD repeat-containing protein 75 second beta-propeller domain-containing protein</fullName>
    </recommendedName>
</protein>
<dbReference type="EMBL" id="CP051139">
    <property type="protein sequence ID" value="QIW95404.1"/>
    <property type="molecule type" value="Genomic_DNA"/>
</dbReference>
<dbReference type="PANTHER" id="PTHR44215:SF1">
    <property type="entry name" value="WD REPEAT-CONTAINING PROTEIN 75"/>
    <property type="match status" value="1"/>
</dbReference>
<evidence type="ECO:0000313" key="11">
    <source>
        <dbReference type="EMBL" id="QIW95404.1"/>
    </source>
</evidence>
<dbReference type="Gene3D" id="2.130.10.10">
    <property type="entry name" value="YVTN repeat-like/Quinoprotein amine dehydrogenase"/>
    <property type="match status" value="2"/>
</dbReference>
<evidence type="ECO:0000256" key="7">
    <source>
        <dbReference type="ARBA" id="ARBA00023242"/>
    </source>
</evidence>
<dbReference type="InterPro" id="IPR053826">
    <property type="entry name" value="WDR75"/>
</dbReference>
<reference evidence="11 12" key="1">
    <citation type="journal article" date="2016" name="Sci. Rep.">
        <title>Peltaster fructicola genome reveals evolution from an invasive phytopathogen to an ectophytic parasite.</title>
        <authorList>
            <person name="Xu C."/>
            <person name="Chen H."/>
            <person name="Gleason M.L."/>
            <person name="Xu J.R."/>
            <person name="Liu H."/>
            <person name="Zhang R."/>
            <person name="Sun G."/>
        </authorList>
    </citation>
    <scope>NUCLEOTIDE SEQUENCE [LARGE SCALE GENOMIC DNA]</scope>
    <source>
        <strain evidence="11 12">LNHT1506</strain>
    </source>
</reference>
<dbReference type="GO" id="GO:0045943">
    <property type="term" value="P:positive regulation of transcription by RNA polymerase I"/>
    <property type="evidence" value="ECO:0007669"/>
    <property type="project" value="InterPro"/>
</dbReference>
<dbReference type="Pfam" id="PF23869">
    <property type="entry name" value="Beta-prop_WDR75_1st"/>
    <property type="match status" value="1"/>
</dbReference>
<keyword evidence="6" id="KW-0804">Transcription</keyword>
<dbReference type="SMART" id="SM00320">
    <property type="entry name" value="WD40"/>
    <property type="match status" value="1"/>
</dbReference>
<dbReference type="GO" id="GO:0032040">
    <property type="term" value="C:small-subunit processome"/>
    <property type="evidence" value="ECO:0007669"/>
    <property type="project" value="InterPro"/>
</dbReference>
<organism evidence="11 12">
    <name type="scientific">Peltaster fructicola</name>
    <dbReference type="NCBI Taxonomy" id="286661"/>
    <lineage>
        <taxon>Eukaryota</taxon>
        <taxon>Fungi</taxon>
        <taxon>Dikarya</taxon>
        <taxon>Ascomycota</taxon>
        <taxon>Pezizomycotina</taxon>
        <taxon>Dothideomycetes</taxon>
        <taxon>Dothideomycetes incertae sedis</taxon>
        <taxon>Peltaster</taxon>
    </lineage>
</organism>
<sequence>MSNTDTTSIKRKHPYEDGSKSAKRQRQQEHKRSQLSAPDRTAIKGSVKTQSDKVLPFESKHQKAIPKEQKKQATVAKAIPATPGTHAVSKPTWALNSRKGGRYADRDPIVLGDAIVTAVGDEIKVLNITNSSVVATLAAPPDTRIVSFDAISTPQENLIRILYSNEVLIDWDWTTNSKDESKLAVTNVDLYRLAPKPDDRTASIYTTWDNKSCAILLDGIELHSTVHRVVDLRVLSGVSVIAALCERAVLIGRKESTDEYTWVELPWSKRATCFDIRERRGSKTKDFSLVVGLEGGMIELHNNVSSLFTKAELHTPQQLHWHRNTVAAVKFSPDGNYIISGGSETVLVMWQLATGHKSFLPNLTSPIERIAVNAAGNRYNLRLGDNSIMVLSTTELKPVANFAGLQMSTTQRCTAILHPKQPDRLLLSAAESQRARSRAFLQTYDMGSDKHVSRQALTRNNVTDLKDSPEHMPILPPDVERLAVSNDGSWLATLDTWTPPHRDLVYLATDELMTDEDKAVRTEVHLKIWRWNALSNEWMLNSRMDQPHSHGFVPAKVFKILSDTTKPGFVTVGEDSAVRIWRPRRKTRAGLVSETDEEIEWVCRNTIELEKAEDRTDLEHEGDSPVNAALSISDDGSLLAVCVLNEEQQVIHLIDMDTGEVRSSHDNIAAPELIDIAFIDRYLVALSRRTLRVWDVVADRLHYTVRVPVSMASLLAVSRQDNAFAVASPAVALVPGAITIYGVQPAEQQCRVKVGQAVSAILSHPAERGFKVIFEDASTATLSSTSSLSPAQQLALTQTPALEVVSAAMTTSVKQLVEPQTAIVSTLVESQAEDDRSVVRPEQLAKIFDVGTNAAALPSVREMFHAVAGLFGRKPKLI</sequence>
<comment type="subcellular location">
    <subcellularLocation>
        <location evidence="1">Nucleus</location>
        <location evidence="1">Nucleolus</location>
    </subcellularLocation>
</comment>
<dbReference type="PROSITE" id="PS50082">
    <property type="entry name" value="WD_REPEATS_2"/>
    <property type="match status" value="1"/>
</dbReference>
<dbReference type="OrthoDB" id="4096at2759"/>
<evidence type="ECO:0000256" key="5">
    <source>
        <dbReference type="ARBA" id="ARBA00022737"/>
    </source>
</evidence>
<evidence type="ECO:0000259" key="10">
    <source>
        <dbReference type="Pfam" id="PF23769"/>
    </source>
</evidence>
<feature type="repeat" description="WD" evidence="8">
    <location>
        <begin position="319"/>
        <end position="360"/>
    </location>
</feature>
<evidence type="ECO:0000256" key="2">
    <source>
        <dbReference type="ARBA" id="ARBA00022517"/>
    </source>
</evidence>